<organism evidence="2 3">
    <name type="scientific">Ancylostoma duodenale</name>
    <dbReference type="NCBI Taxonomy" id="51022"/>
    <lineage>
        <taxon>Eukaryota</taxon>
        <taxon>Metazoa</taxon>
        <taxon>Ecdysozoa</taxon>
        <taxon>Nematoda</taxon>
        <taxon>Chromadorea</taxon>
        <taxon>Rhabditida</taxon>
        <taxon>Rhabditina</taxon>
        <taxon>Rhabditomorpha</taxon>
        <taxon>Strongyloidea</taxon>
        <taxon>Ancylostomatidae</taxon>
        <taxon>Ancylostomatinae</taxon>
        <taxon>Ancylostoma</taxon>
    </lineage>
</organism>
<sequence length="245" mass="27824">MIRPLSSSSCYRPLLFTCYLAALFLSVHSENCSDVCLEKIAQIRLEDIKVSILQSRLLSSMGMEEPPKVDHIDIPPSAIEQMIEGMEEQDDKLDEDAAEKTFIMAVDPSDGFDRETLVARFPVSMTTMLRKVAKAYLHVYLYVEEALPEPETIEVVVHERRLNGDVGDVVATKTVTLQRSTKVVVALKSSDVERSFNHYRWWRSDPILGLYVVAMLNGQNIAVHPQEDRHARHVSLFFHFSVVFA</sequence>
<evidence type="ECO:0000313" key="3">
    <source>
        <dbReference type="Proteomes" id="UP000054047"/>
    </source>
</evidence>
<dbReference type="OrthoDB" id="5948587at2759"/>
<dbReference type="Gene3D" id="2.60.120.970">
    <property type="match status" value="1"/>
</dbReference>
<name>A0A0C2GAR4_9BILA</name>
<dbReference type="AlphaFoldDB" id="A0A0C2GAR4"/>
<keyword evidence="1" id="KW-0732">Signal</keyword>
<evidence type="ECO:0000313" key="2">
    <source>
        <dbReference type="EMBL" id="KIH55974.1"/>
    </source>
</evidence>
<reference evidence="2 3" key="1">
    <citation type="submission" date="2013-12" db="EMBL/GenBank/DDBJ databases">
        <title>Draft genome of the parsitic nematode Ancylostoma duodenale.</title>
        <authorList>
            <person name="Mitreva M."/>
        </authorList>
    </citation>
    <scope>NUCLEOTIDE SEQUENCE [LARGE SCALE GENOMIC DNA]</scope>
    <source>
        <strain evidence="2 3">Zhejiang</strain>
    </source>
</reference>
<proteinExistence type="predicted"/>
<accession>A0A0C2GAR4</accession>
<dbReference type="Proteomes" id="UP000054047">
    <property type="component" value="Unassembled WGS sequence"/>
</dbReference>
<evidence type="ECO:0008006" key="4">
    <source>
        <dbReference type="Google" id="ProtNLM"/>
    </source>
</evidence>
<feature type="chain" id="PRO_5002161125" description="TGF-beta propeptide" evidence="1">
    <location>
        <begin position="30"/>
        <end position="245"/>
    </location>
</feature>
<evidence type="ECO:0000256" key="1">
    <source>
        <dbReference type="SAM" id="SignalP"/>
    </source>
</evidence>
<feature type="signal peptide" evidence="1">
    <location>
        <begin position="1"/>
        <end position="29"/>
    </location>
</feature>
<keyword evidence="3" id="KW-1185">Reference proteome</keyword>
<gene>
    <name evidence="2" type="ORF">ANCDUO_13854</name>
</gene>
<protein>
    <recommendedName>
        <fullName evidence="4">TGF-beta propeptide</fullName>
    </recommendedName>
</protein>
<dbReference type="EMBL" id="KN736449">
    <property type="protein sequence ID" value="KIH55974.1"/>
    <property type="molecule type" value="Genomic_DNA"/>
</dbReference>